<dbReference type="PRINTS" id="PR00035">
    <property type="entry name" value="HTHGNTR"/>
</dbReference>
<sequence length="223" mass="24012">MDSRNSRTAGRPGIQNNAEVAYRRLREKLVAGDYEAGQRLTELGLCDDLGMSRTPVREALRRLQSDGLVAATGRGVVVNSLSADDIRYALELHGALDMLAARLSAQAQHDGRLAPAQLAELQTAAEQVAVSAERGDPAAVWAANLEFHRCLTRLSGNPLLEEASDRIWDRFAIVSKSNISHRGDLTPRAHSGIVEAIVAGDVVAAERAAAEHVREAAARYATE</sequence>
<dbReference type="RefSeq" id="WP_170196060.1">
    <property type="nucleotide sequence ID" value="NZ_JABBNB010000024.1"/>
</dbReference>
<dbReference type="InterPro" id="IPR011711">
    <property type="entry name" value="GntR_C"/>
</dbReference>
<organism evidence="5 6">
    <name type="scientific">Gordonia asplenii</name>
    <dbReference type="NCBI Taxonomy" id="2725283"/>
    <lineage>
        <taxon>Bacteria</taxon>
        <taxon>Bacillati</taxon>
        <taxon>Actinomycetota</taxon>
        <taxon>Actinomycetes</taxon>
        <taxon>Mycobacteriales</taxon>
        <taxon>Gordoniaceae</taxon>
        <taxon>Gordonia</taxon>
    </lineage>
</organism>
<evidence type="ECO:0000313" key="5">
    <source>
        <dbReference type="EMBL" id="NMO03555.1"/>
    </source>
</evidence>
<dbReference type="SMART" id="SM00345">
    <property type="entry name" value="HTH_GNTR"/>
    <property type="match status" value="1"/>
</dbReference>
<keyword evidence="6" id="KW-1185">Reference proteome</keyword>
<protein>
    <submittedName>
        <fullName evidence="5">GntR family transcriptional regulator</fullName>
    </submittedName>
</protein>
<dbReference type="PANTHER" id="PTHR43537:SF24">
    <property type="entry name" value="GLUCONATE OPERON TRANSCRIPTIONAL REPRESSOR"/>
    <property type="match status" value="1"/>
</dbReference>
<dbReference type="SUPFAM" id="SSF48008">
    <property type="entry name" value="GntR ligand-binding domain-like"/>
    <property type="match status" value="1"/>
</dbReference>
<name>A0A848L3C6_9ACTN</name>
<gene>
    <name evidence="5" type="ORF">HH308_20265</name>
</gene>
<evidence type="ECO:0000256" key="3">
    <source>
        <dbReference type="ARBA" id="ARBA00023163"/>
    </source>
</evidence>
<reference evidence="5 6" key="1">
    <citation type="submission" date="2020-04" db="EMBL/GenBank/DDBJ databases">
        <title>Gordonia sp. nov. TBRC 11910.</title>
        <authorList>
            <person name="Suriyachadkun C."/>
        </authorList>
    </citation>
    <scope>NUCLEOTIDE SEQUENCE [LARGE SCALE GENOMIC DNA]</scope>
    <source>
        <strain evidence="5 6">TBRC 11910</strain>
    </source>
</reference>
<dbReference type="InterPro" id="IPR000524">
    <property type="entry name" value="Tscrpt_reg_HTH_GntR"/>
</dbReference>
<dbReference type="InterPro" id="IPR008920">
    <property type="entry name" value="TF_FadR/GntR_C"/>
</dbReference>
<dbReference type="EMBL" id="JABBNB010000024">
    <property type="protein sequence ID" value="NMO03555.1"/>
    <property type="molecule type" value="Genomic_DNA"/>
</dbReference>
<proteinExistence type="predicted"/>
<keyword evidence="3" id="KW-0804">Transcription</keyword>
<evidence type="ECO:0000256" key="1">
    <source>
        <dbReference type="ARBA" id="ARBA00023015"/>
    </source>
</evidence>
<dbReference type="AlphaFoldDB" id="A0A848L3C6"/>
<dbReference type="SMART" id="SM00895">
    <property type="entry name" value="FCD"/>
    <property type="match status" value="1"/>
</dbReference>
<comment type="caution">
    <text evidence="5">The sequence shown here is derived from an EMBL/GenBank/DDBJ whole genome shotgun (WGS) entry which is preliminary data.</text>
</comment>
<feature type="domain" description="HTH gntR-type" evidence="4">
    <location>
        <begin position="15"/>
        <end position="81"/>
    </location>
</feature>
<dbReference type="InterPro" id="IPR036390">
    <property type="entry name" value="WH_DNA-bd_sf"/>
</dbReference>
<evidence type="ECO:0000259" key="4">
    <source>
        <dbReference type="PROSITE" id="PS50949"/>
    </source>
</evidence>
<dbReference type="Pfam" id="PF07729">
    <property type="entry name" value="FCD"/>
    <property type="match status" value="1"/>
</dbReference>
<evidence type="ECO:0000313" key="6">
    <source>
        <dbReference type="Proteomes" id="UP000550729"/>
    </source>
</evidence>
<dbReference type="Pfam" id="PF00392">
    <property type="entry name" value="GntR"/>
    <property type="match status" value="1"/>
</dbReference>
<dbReference type="CDD" id="cd07377">
    <property type="entry name" value="WHTH_GntR"/>
    <property type="match status" value="1"/>
</dbReference>
<dbReference type="Gene3D" id="1.20.120.530">
    <property type="entry name" value="GntR ligand-binding domain-like"/>
    <property type="match status" value="1"/>
</dbReference>
<dbReference type="PROSITE" id="PS50949">
    <property type="entry name" value="HTH_GNTR"/>
    <property type="match status" value="1"/>
</dbReference>
<dbReference type="Gene3D" id="1.10.10.10">
    <property type="entry name" value="Winged helix-like DNA-binding domain superfamily/Winged helix DNA-binding domain"/>
    <property type="match status" value="1"/>
</dbReference>
<dbReference type="SUPFAM" id="SSF46785">
    <property type="entry name" value="Winged helix' DNA-binding domain"/>
    <property type="match status" value="1"/>
</dbReference>
<evidence type="ECO:0000256" key="2">
    <source>
        <dbReference type="ARBA" id="ARBA00023125"/>
    </source>
</evidence>
<dbReference type="GO" id="GO:0003677">
    <property type="term" value="F:DNA binding"/>
    <property type="evidence" value="ECO:0007669"/>
    <property type="project" value="UniProtKB-KW"/>
</dbReference>
<keyword evidence="2" id="KW-0238">DNA-binding</keyword>
<keyword evidence="1" id="KW-0805">Transcription regulation</keyword>
<dbReference type="GO" id="GO:0003700">
    <property type="term" value="F:DNA-binding transcription factor activity"/>
    <property type="evidence" value="ECO:0007669"/>
    <property type="project" value="InterPro"/>
</dbReference>
<dbReference type="InterPro" id="IPR036388">
    <property type="entry name" value="WH-like_DNA-bd_sf"/>
</dbReference>
<accession>A0A848L3C6</accession>
<dbReference type="Proteomes" id="UP000550729">
    <property type="component" value="Unassembled WGS sequence"/>
</dbReference>
<dbReference type="PANTHER" id="PTHR43537">
    <property type="entry name" value="TRANSCRIPTIONAL REGULATOR, GNTR FAMILY"/>
    <property type="match status" value="1"/>
</dbReference>